<comment type="caution">
    <text evidence="2">The sequence shown here is derived from an EMBL/GenBank/DDBJ whole genome shotgun (WGS) entry which is preliminary data.</text>
</comment>
<evidence type="ECO:0000313" key="3">
    <source>
        <dbReference type="Proteomes" id="UP000479710"/>
    </source>
</evidence>
<name>A0A6G1EAK9_9ORYZ</name>
<proteinExistence type="predicted"/>
<evidence type="ECO:0000313" key="2">
    <source>
        <dbReference type="EMBL" id="KAF0921616.1"/>
    </source>
</evidence>
<sequence length="105" mass="10814">MSMVRSEASMWWIGGGDVDAEVDKWRQHQLGGGQRQFGRGGGTGRPAVWGEAAAQAIWGKEPARGGVDWKGGGGDADSREDAGVGSSIVVAALSSAALKPMTSKT</sequence>
<accession>A0A6G1EAK9</accession>
<dbReference type="EMBL" id="SPHZ02000004">
    <property type="protein sequence ID" value="KAF0921616.1"/>
    <property type="molecule type" value="Genomic_DNA"/>
</dbReference>
<organism evidence="2 3">
    <name type="scientific">Oryza meyeriana var. granulata</name>
    <dbReference type="NCBI Taxonomy" id="110450"/>
    <lineage>
        <taxon>Eukaryota</taxon>
        <taxon>Viridiplantae</taxon>
        <taxon>Streptophyta</taxon>
        <taxon>Embryophyta</taxon>
        <taxon>Tracheophyta</taxon>
        <taxon>Spermatophyta</taxon>
        <taxon>Magnoliopsida</taxon>
        <taxon>Liliopsida</taxon>
        <taxon>Poales</taxon>
        <taxon>Poaceae</taxon>
        <taxon>BOP clade</taxon>
        <taxon>Oryzoideae</taxon>
        <taxon>Oryzeae</taxon>
        <taxon>Oryzinae</taxon>
        <taxon>Oryza</taxon>
        <taxon>Oryza meyeriana</taxon>
    </lineage>
</organism>
<protein>
    <recommendedName>
        <fullName evidence="4">DUF834 domain-containing protein</fullName>
    </recommendedName>
</protein>
<reference evidence="2 3" key="1">
    <citation type="submission" date="2019-11" db="EMBL/GenBank/DDBJ databases">
        <title>Whole genome sequence of Oryza granulata.</title>
        <authorList>
            <person name="Li W."/>
        </authorList>
    </citation>
    <scope>NUCLEOTIDE SEQUENCE [LARGE SCALE GENOMIC DNA]</scope>
    <source>
        <strain evidence="3">cv. Menghai</strain>
        <tissue evidence="2">Leaf</tissue>
    </source>
</reference>
<evidence type="ECO:0008006" key="4">
    <source>
        <dbReference type="Google" id="ProtNLM"/>
    </source>
</evidence>
<keyword evidence="3" id="KW-1185">Reference proteome</keyword>
<feature type="region of interest" description="Disordered" evidence="1">
    <location>
        <begin position="62"/>
        <end position="81"/>
    </location>
</feature>
<gene>
    <name evidence="2" type="ORF">E2562_011368</name>
</gene>
<dbReference type="Proteomes" id="UP000479710">
    <property type="component" value="Unassembled WGS sequence"/>
</dbReference>
<evidence type="ECO:0000256" key="1">
    <source>
        <dbReference type="SAM" id="MobiDB-lite"/>
    </source>
</evidence>
<dbReference type="AlphaFoldDB" id="A0A6G1EAK9"/>